<keyword evidence="4" id="KW-1185">Reference proteome</keyword>
<feature type="compositionally biased region" description="Basic and acidic residues" evidence="1">
    <location>
        <begin position="217"/>
        <end position="227"/>
    </location>
</feature>
<dbReference type="AlphaFoldDB" id="A0A1V6UNI0"/>
<name>A0A1V6UNI0_9EURO</name>
<evidence type="ECO:0000256" key="1">
    <source>
        <dbReference type="SAM" id="MobiDB-lite"/>
    </source>
</evidence>
<dbReference type="PANTHER" id="PTHR38113">
    <property type="match status" value="1"/>
</dbReference>
<comment type="caution">
    <text evidence="3">The sequence shown here is derived from an EMBL/GenBank/DDBJ whole genome shotgun (WGS) entry which is preliminary data.</text>
</comment>
<feature type="compositionally biased region" description="Acidic residues" evidence="1">
    <location>
        <begin position="91"/>
        <end position="103"/>
    </location>
</feature>
<dbReference type="PANTHER" id="PTHR38113:SF1">
    <property type="entry name" value="DUF2293 DOMAIN-CONTAINING PROTEIN"/>
    <property type="match status" value="1"/>
</dbReference>
<dbReference type="Pfam" id="PF10056">
    <property type="entry name" value="DUF2293"/>
    <property type="match status" value="1"/>
</dbReference>
<feature type="compositionally biased region" description="Basic and acidic residues" evidence="1">
    <location>
        <begin position="251"/>
        <end position="265"/>
    </location>
</feature>
<dbReference type="Proteomes" id="UP000191500">
    <property type="component" value="Unassembled WGS sequence"/>
</dbReference>
<dbReference type="InterPro" id="IPR018744">
    <property type="entry name" value="DUF2293"/>
</dbReference>
<gene>
    <name evidence="3" type="ORF">PENCOP_c006G01490</name>
</gene>
<proteinExistence type="predicted"/>
<protein>
    <recommendedName>
        <fullName evidence="2">DUF2293 domain-containing protein</fullName>
    </recommendedName>
</protein>
<feature type="region of interest" description="Disordered" evidence="1">
    <location>
        <begin position="91"/>
        <end position="112"/>
    </location>
</feature>
<dbReference type="EMBL" id="MDDG01000006">
    <property type="protein sequence ID" value="OQE39978.1"/>
    <property type="molecule type" value="Genomic_DNA"/>
</dbReference>
<accession>A0A1V6UNI0</accession>
<organism evidence="3 4">
    <name type="scientific">Penicillium coprophilum</name>
    <dbReference type="NCBI Taxonomy" id="36646"/>
    <lineage>
        <taxon>Eukaryota</taxon>
        <taxon>Fungi</taxon>
        <taxon>Dikarya</taxon>
        <taxon>Ascomycota</taxon>
        <taxon>Pezizomycotina</taxon>
        <taxon>Eurotiomycetes</taxon>
        <taxon>Eurotiomycetidae</taxon>
        <taxon>Eurotiales</taxon>
        <taxon>Aspergillaceae</taxon>
        <taxon>Penicillium</taxon>
    </lineage>
</organism>
<sequence>MQITKIAFQNGQRKFGKASELPLARRAQLAVVAHIRHIYTDYDRILKQKSFHEARSEVDQVTLSKVIAWRGDDENGQTVLEVVFREAIVTSDDDDSETEEEEGLVPAGTRDRSMDILSSNGRIYEIQNQPISNVHVTTHDSLREGSEEALSGFRFITRSPAQNAINRRGFSRYQAWNRALNRYRAEANGNEQAPIGGATSTEKQSPRYGNLPFVIHEMPDPPRRRDIAPQSMVAQYESSQRPPPPPLTKQKPHESRHRCESLCQC</sequence>
<evidence type="ECO:0000313" key="4">
    <source>
        <dbReference type="Proteomes" id="UP000191500"/>
    </source>
</evidence>
<reference evidence="4" key="1">
    <citation type="journal article" date="2017" name="Nat. Microbiol.">
        <title>Global analysis of biosynthetic gene clusters reveals vast potential of secondary metabolite production in Penicillium species.</title>
        <authorList>
            <person name="Nielsen J.C."/>
            <person name="Grijseels S."/>
            <person name="Prigent S."/>
            <person name="Ji B."/>
            <person name="Dainat J."/>
            <person name="Nielsen K.F."/>
            <person name="Frisvad J.C."/>
            <person name="Workman M."/>
            <person name="Nielsen J."/>
        </authorList>
    </citation>
    <scope>NUCLEOTIDE SEQUENCE [LARGE SCALE GENOMIC DNA]</scope>
    <source>
        <strain evidence="4">IBT 31321</strain>
    </source>
</reference>
<feature type="domain" description="DUF2293" evidence="2">
    <location>
        <begin position="2"/>
        <end position="70"/>
    </location>
</feature>
<evidence type="ECO:0000259" key="2">
    <source>
        <dbReference type="Pfam" id="PF10056"/>
    </source>
</evidence>
<feature type="region of interest" description="Disordered" evidence="1">
    <location>
        <begin position="187"/>
        <end position="265"/>
    </location>
</feature>
<evidence type="ECO:0000313" key="3">
    <source>
        <dbReference type="EMBL" id="OQE39978.1"/>
    </source>
</evidence>